<keyword evidence="2" id="KW-1185">Reference proteome</keyword>
<reference evidence="1" key="1">
    <citation type="submission" date="2023-08" db="EMBL/GenBank/DDBJ databases">
        <authorList>
            <person name="Audoor S."/>
            <person name="Bilcke G."/>
        </authorList>
    </citation>
    <scope>NUCLEOTIDE SEQUENCE</scope>
</reference>
<sequence length="314" mass="35786">MTNEDTSLAAVTGADPPQNRRVVAVRQQDEALQWTLKYEVWDSTCKRLVTKSLFLYQPIITNPQQLNAYERIFSELRRRMGKNVPEDVFIGWWQESGRKVYSRALNQKRQTLSNNIKLTVMKKLKVWKAGGFQEGGGPPNPRDLFRSNIADGKTVITGLRENGDAYISFLRDFGKTVYGKKFDKLSKTRALNKFFPGVLEAFLLIAYENGYARWKQEVLKGPEEENTVPFKFTSSAKGSRCHEGWGRPATQLYTTLYETIGRQRIRSGLGSEFDRRFMISGQVEVVLSNGRDAVPDDWGNFELFNADGEESIGV</sequence>
<evidence type="ECO:0000313" key="2">
    <source>
        <dbReference type="Proteomes" id="UP001295423"/>
    </source>
</evidence>
<dbReference type="Proteomes" id="UP001295423">
    <property type="component" value="Unassembled WGS sequence"/>
</dbReference>
<dbReference type="AlphaFoldDB" id="A0AAD2FRW4"/>
<evidence type="ECO:0000313" key="1">
    <source>
        <dbReference type="EMBL" id="CAJ1950964.1"/>
    </source>
</evidence>
<accession>A0AAD2FRW4</accession>
<dbReference type="EMBL" id="CAKOGP040001773">
    <property type="protein sequence ID" value="CAJ1950964.1"/>
    <property type="molecule type" value="Genomic_DNA"/>
</dbReference>
<comment type="caution">
    <text evidence="1">The sequence shown here is derived from an EMBL/GenBank/DDBJ whole genome shotgun (WGS) entry which is preliminary data.</text>
</comment>
<proteinExistence type="predicted"/>
<protein>
    <submittedName>
        <fullName evidence="1">Uncharacterized protein</fullName>
    </submittedName>
</protein>
<gene>
    <name evidence="1" type="ORF">CYCCA115_LOCUS12843</name>
</gene>
<organism evidence="1 2">
    <name type="scientific">Cylindrotheca closterium</name>
    <dbReference type="NCBI Taxonomy" id="2856"/>
    <lineage>
        <taxon>Eukaryota</taxon>
        <taxon>Sar</taxon>
        <taxon>Stramenopiles</taxon>
        <taxon>Ochrophyta</taxon>
        <taxon>Bacillariophyta</taxon>
        <taxon>Bacillariophyceae</taxon>
        <taxon>Bacillariophycidae</taxon>
        <taxon>Bacillariales</taxon>
        <taxon>Bacillariaceae</taxon>
        <taxon>Cylindrotheca</taxon>
    </lineage>
</organism>
<name>A0AAD2FRW4_9STRA</name>